<reference evidence="2 3" key="1">
    <citation type="submission" date="2016-10" db="EMBL/GenBank/DDBJ databases">
        <authorList>
            <person name="de Groot N.N."/>
        </authorList>
    </citation>
    <scope>NUCLEOTIDE SEQUENCE [LARGE SCALE GENOMIC DNA]</scope>
    <source>
        <strain evidence="2 3">JCM 11308</strain>
    </source>
</reference>
<keyword evidence="1" id="KW-0732">Signal</keyword>
<keyword evidence="3" id="KW-1185">Reference proteome</keyword>
<accession>A0A1G6M1U8</accession>
<dbReference type="EMBL" id="FNAB01000001">
    <property type="protein sequence ID" value="SDC49450.1"/>
    <property type="molecule type" value="Genomic_DNA"/>
</dbReference>
<proteinExistence type="predicted"/>
<gene>
    <name evidence="2" type="ORF">SAMN05444580_10136</name>
</gene>
<dbReference type="Proteomes" id="UP000199417">
    <property type="component" value="Unassembled WGS sequence"/>
</dbReference>
<protein>
    <recommendedName>
        <fullName evidence="4">Secreted protein</fullName>
    </recommendedName>
</protein>
<evidence type="ECO:0000256" key="1">
    <source>
        <dbReference type="SAM" id="SignalP"/>
    </source>
</evidence>
<sequence length="224" mass="23229">MFRTLARRGASALVAAALLGGGLAVGGGPASAVELPGAAGAEGSTGSTSWLPDEVAQRLLRTCTPNDLPPRLTCWEPRAYEYVDAGDLGIGLQSPKVVAPQGDAAYDVWVYRDRESSGDSALAVTSVTHQPPKGFEFVGAEYSNLKVAPLSWTVTSDPATGAVTLTAPPGGWAMDQYINFRFKYKAGDALRGADGDHGATFTGTGVSPTGDWLVTGNTRVQPDS</sequence>
<evidence type="ECO:0000313" key="2">
    <source>
        <dbReference type="EMBL" id="SDC49450.1"/>
    </source>
</evidence>
<evidence type="ECO:0000313" key="3">
    <source>
        <dbReference type="Proteomes" id="UP000199417"/>
    </source>
</evidence>
<organism evidence="2 3">
    <name type="scientific">Rhodococcus tukisamuensis</name>
    <dbReference type="NCBI Taxonomy" id="168276"/>
    <lineage>
        <taxon>Bacteria</taxon>
        <taxon>Bacillati</taxon>
        <taxon>Actinomycetota</taxon>
        <taxon>Actinomycetes</taxon>
        <taxon>Mycobacteriales</taxon>
        <taxon>Nocardiaceae</taxon>
        <taxon>Rhodococcus</taxon>
    </lineage>
</organism>
<dbReference type="AlphaFoldDB" id="A0A1G6M1U8"/>
<feature type="chain" id="PRO_5011792321" description="Secreted protein" evidence="1">
    <location>
        <begin position="33"/>
        <end position="224"/>
    </location>
</feature>
<feature type="signal peptide" evidence="1">
    <location>
        <begin position="1"/>
        <end position="32"/>
    </location>
</feature>
<evidence type="ECO:0008006" key="4">
    <source>
        <dbReference type="Google" id="ProtNLM"/>
    </source>
</evidence>
<name>A0A1G6M1U8_9NOCA</name>